<comment type="subcellular location">
    <subcellularLocation>
        <location evidence="1">Cell envelope</location>
    </subcellularLocation>
</comment>
<dbReference type="GO" id="GO:0015833">
    <property type="term" value="P:peptide transport"/>
    <property type="evidence" value="ECO:0007669"/>
    <property type="project" value="TreeGrafter"/>
</dbReference>
<gene>
    <name evidence="6" type="ORF">J3U88_01595</name>
</gene>
<evidence type="ECO:0000256" key="3">
    <source>
        <dbReference type="ARBA" id="ARBA00022448"/>
    </source>
</evidence>
<proteinExistence type="inferred from homology"/>
<dbReference type="AlphaFoldDB" id="A0A8J7Q5R3"/>
<dbReference type="PANTHER" id="PTHR30290:SF10">
    <property type="entry name" value="PERIPLASMIC OLIGOPEPTIDE-BINDING PROTEIN-RELATED"/>
    <property type="match status" value="1"/>
</dbReference>
<evidence type="ECO:0000313" key="7">
    <source>
        <dbReference type="Proteomes" id="UP000664417"/>
    </source>
</evidence>
<evidence type="ECO:0000259" key="5">
    <source>
        <dbReference type="Pfam" id="PF00496"/>
    </source>
</evidence>
<evidence type="ECO:0000313" key="6">
    <source>
        <dbReference type="EMBL" id="MBO1317134.1"/>
    </source>
</evidence>
<sequence>MRWMIPVWVVVAAFGCVLNAQDEKTRLNVALLKPVTTLNPYYNDGIEAESLLNVLFDSIYVDAGGGTRPSYATLLEGASPASLNRPLEVTDRFVRWMPEYRDFVRPEDVRFTFYYLNANKASNNTYTANYVRGFRVDGEEKFEVLLRTPPDTKTLKQQLDFKILPARFAKEHIALFDMKAKKFVDSSSHHEAKGMLAKPANYLKIDDLLVDWGDGNKFQDRGEGTYRILLETTKVDRFKGNIFRNLNLGEVAYSFYVYKTLFPDLLKDFSVIDIEPINNGLAASVFLPADKNPDTSGLKAFAQLPLLFRQLDSGMKNSNIFWGSPQTSYKFSIQERANDFIALKREKSRVKGKDRAEFSVQSVHFTRQAGNDIASIRSGFQSGAIDMIMNVSPSLSKHITSETVDKLYTKGSQIEMIALNCQETIDGKKNPLSDYRVRLALNYALSKEDLHVGQAPENSNIMHSPLTSADTRDKMKIVKLTNNREKAGQLLQEAGYTKKGAAWVDKSGKQLTFKLIFEKVIDSRDRNLLVEVVNQLRSFGVQISDPHASSLSRVDFYKELKQTKDWHFALIRLYQSSNTDIDMYNPDSPSKNVFNFYPSEANAAKFEDLFKTYQTARDEQRRNVKQELATMIRDEAPALFLWDFRANYMVNANTLLIQNNNSPSTYNVLQHIDDFRLTK</sequence>
<keyword evidence="4" id="KW-0732">Signal</keyword>
<dbReference type="InterPro" id="IPR000914">
    <property type="entry name" value="SBP_5_dom"/>
</dbReference>
<comment type="caution">
    <text evidence="6">The sequence shown here is derived from an EMBL/GenBank/DDBJ whole genome shotgun (WGS) entry which is preliminary data.</text>
</comment>
<evidence type="ECO:0000256" key="4">
    <source>
        <dbReference type="ARBA" id="ARBA00022729"/>
    </source>
</evidence>
<comment type="similarity">
    <text evidence="2">Belongs to the bacterial solute-binding protein 5 family.</text>
</comment>
<dbReference type="RefSeq" id="WP_207856367.1">
    <property type="nucleotide sequence ID" value="NZ_JAFREP010000001.1"/>
</dbReference>
<dbReference type="Gene3D" id="3.40.190.10">
    <property type="entry name" value="Periplasmic binding protein-like II"/>
    <property type="match status" value="1"/>
</dbReference>
<dbReference type="PROSITE" id="PS51257">
    <property type="entry name" value="PROKAR_LIPOPROTEIN"/>
    <property type="match status" value="1"/>
</dbReference>
<protein>
    <recommendedName>
        <fullName evidence="5">Solute-binding protein family 5 domain-containing protein</fullName>
    </recommendedName>
</protein>
<dbReference type="Pfam" id="PF00496">
    <property type="entry name" value="SBP_bac_5"/>
    <property type="match status" value="1"/>
</dbReference>
<dbReference type="SUPFAM" id="SSF53850">
    <property type="entry name" value="Periplasmic binding protein-like II"/>
    <property type="match status" value="1"/>
</dbReference>
<dbReference type="Proteomes" id="UP000664417">
    <property type="component" value="Unassembled WGS sequence"/>
</dbReference>
<dbReference type="GO" id="GO:1904680">
    <property type="term" value="F:peptide transmembrane transporter activity"/>
    <property type="evidence" value="ECO:0007669"/>
    <property type="project" value="TreeGrafter"/>
</dbReference>
<dbReference type="PANTHER" id="PTHR30290">
    <property type="entry name" value="PERIPLASMIC BINDING COMPONENT OF ABC TRANSPORTER"/>
    <property type="match status" value="1"/>
</dbReference>
<name>A0A8J7Q5R3_9BACT</name>
<evidence type="ECO:0000256" key="2">
    <source>
        <dbReference type="ARBA" id="ARBA00005695"/>
    </source>
</evidence>
<evidence type="ECO:0000256" key="1">
    <source>
        <dbReference type="ARBA" id="ARBA00004196"/>
    </source>
</evidence>
<dbReference type="InterPro" id="IPR039424">
    <property type="entry name" value="SBP_5"/>
</dbReference>
<keyword evidence="7" id="KW-1185">Reference proteome</keyword>
<dbReference type="Gene3D" id="3.10.105.10">
    <property type="entry name" value="Dipeptide-binding Protein, Domain 3"/>
    <property type="match status" value="1"/>
</dbReference>
<accession>A0A8J7Q5R3</accession>
<organism evidence="6 7">
    <name type="scientific">Acanthopleuribacter pedis</name>
    <dbReference type="NCBI Taxonomy" id="442870"/>
    <lineage>
        <taxon>Bacteria</taxon>
        <taxon>Pseudomonadati</taxon>
        <taxon>Acidobacteriota</taxon>
        <taxon>Holophagae</taxon>
        <taxon>Acanthopleuribacterales</taxon>
        <taxon>Acanthopleuribacteraceae</taxon>
        <taxon>Acanthopleuribacter</taxon>
    </lineage>
</organism>
<reference evidence="6" key="1">
    <citation type="submission" date="2021-03" db="EMBL/GenBank/DDBJ databases">
        <authorList>
            <person name="Wang G."/>
        </authorList>
    </citation>
    <scope>NUCLEOTIDE SEQUENCE</scope>
    <source>
        <strain evidence="6">KCTC 12899</strain>
    </source>
</reference>
<feature type="domain" description="Solute-binding protein family 5" evidence="5">
    <location>
        <begin position="372"/>
        <end position="586"/>
    </location>
</feature>
<keyword evidence="3" id="KW-0813">Transport</keyword>
<dbReference type="EMBL" id="JAFREP010000001">
    <property type="protein sequence ID" value="MBO1317134.1"/>
    <property type="molecule type" value="Genomic_DNA"/>
</dbReference>
<dbReference type="GO" id="GO:0030313">
    <property type="term" value="C:cell envelope"/>
    <property type="evidence" value="ECO:0007669"/>
    <property type="project" value="UniProtKB-SubCell"/>
</dbReference>